<dbReference type="SMART" id="SM00729">
    <property type="entry name" value="Elp3"/>
    <property type="match status" value="1"/>
</dbReference>
<dbReference type="EMBL" id="JACDUS010000003">
    <property type="protein sequence ID" value="MBA2880997.1"/>
    <property type="molecule type" value="Genomic_DNA"/>
</dbReference>
<dbReference type="InterPro" id="IPR051198">
    <property type="entry name" value="BchE-like"/>
</dbReference>
<dbReference type="RefSeq" id="WP_181550667.1">
    <property type="nucleotide sequence ID" value="NZ_JACDUS010000003.1"/>
</dbReference>
<dbReference type="Proteomes" id="UP000525298">
    <property type="component" value="Unassembled WGS sequence"/>
</dbReference>
<dbReference type="SFLD" id="SFLDS00029">
    <property type="entry name" value="Radical_SAM"/>
    <property type="match status" value="1"/>
</dbReference>
<evidence type="ECO:0000256" key="2">
    <source>
        <dbReference type="ARBA" id="ARBA00022691"/>
    </source>
</evidence>
<comment type="caution">
    <text evidence="7">The sequence shown here is derived from an EMBL/GenBank/DDBJ whole genome shotgun (WGS) entry which is preliminary data.</text>
</comment>
<evidence type="ECO:0000256" key="3">
    <source>
        <dbReference type="ARBA" id="ARBA00022723"/>
    </source>
</evidence>
<keyword evidence="2" id="KW-0949">S-adenosyl-L-methionine</keyword>
<protein>
    <recommendedName>
        <fullName evidence="6">Elp3/MiaA/NifB-like radical SAM core domain-containing protein</fullName>
    </recommendedName>
</protein>
<dbReference type="PANTHER" id="PTHR43409">
    <property type="entry name" value="ANAEROBIC MAGNESIUM-PROTOPORPHYRIN IX MONOMETHYL ESTER CYCLASE-RELATED"/>
    <property type="match status" value="1"/>
</dbReference>
<dbReference type="PANTHER" id="PTHR43409:SF7">
    <property type="entry name" value="BLL1977 PROTEIN"/>
    <property type="match status" value="1"/>
</dbReference>
<comment type="cofactor">
    <cofactor evidence="1">
        <name>[4Fe-4S] cluster</name>
        <dbReference type="ChEBI" id="CHEBI:49883"/>
    </cofactor>
</comment>
<dbReference type="InterPro" id="IPR007197">
    <property type="entry name" value="rSAM"/>
</dbReference>
<dbReference type="SFLD" id="SFLDG01082">
    <property type="entry name" value="B12-binding_domain_containing"/>
    <property type="match status" value="1"/>
</dbReference>
<evidence type="ECO:0000256" key="1">
    <source>
        <dbReference type="ARBA" id="ARBA00001966"/>
    </source>
</evidence>
<evidence type="ECO:0000256" key="5">
    <source>
        <dbReference type="ARBA" id="ARBA00023014"/>
    </source>
</evidence>
<dbReference type="Gene3D" id="3.80.30.20">
    <property type="entry name" value="tm_1862 like domain"/>
    <property type="match status" value="1"/>
</dbReference>
<name>A0A7W0HK99_9BACT</name>
<dbReference type="InterPro" id="IPR058240">
    <property type="entry name" value="rSAM_sf"/>
</dbReference>
<evidence type="ECO:0000259" key="6">
    <source>
        <dbReference type="SMART" id="SM00729"/>
    </source>
</evidence>
<evidence type="ECO:0000313" key="7">
    <source>
        <dbReference type="EMBL" id="MBA2880997.1"/>
    </source>
</evidence>
<dbReference type="GO" id="GO:0051536">
    <property type="term" value="F:iron-sulfur cluster binding"/>
    <property type="evidence" value="ECO:0007669"/>
    <property type="project" value="UniProtKB-KW"/>
</dbReference>
<reference evidence="7 8" key="1">
    <citation type="submission" date="2020-07" db="EMBL/GenBank/DDBJ databases">
        <title>Genomic Encyclopedia of Type Strains, Phase IV (KMG-IV): sequencing the most valuable type-strain genomes for metagenomic binning, comparative biology and taxonomic classification.</title>
        <authorList>
            <person name="Goeker M."/>
        </authorList>
    </citation>
    <scope>NUCLEOTIDE SEQUENCE [LARGE SCALE GENOMIC DNA]</scope>
    <source>
        <strain evidence="7 8">DSM 17721</strain>
    </source>
</reference>
<feature type="domain" description="Elp3/MiaA/NifB-like radical SAM core" evidence="6">
    <location>
        <begin position="188"/>
        <end position="413"/>
    </location>
</feature>
<dbReference type="AlphaFoldDB" id="A0A7W0HK99"/>
<gene>
    <name evidence="7" type="ORF">HNR65_001323</name>
</gene>
<keyword evidence="8" id="KW-1185">Reference proteome</keyword>
<organism evidence="7 8">
    <name type="scientific">Desulfosalsimonas propionicica</name>
    <dbReference type="NCBI Taxonomy" id="332175"/>
    <lineage>
        <taxon>Bacteria</taxon>
        <taxon>Pseudomonadati</taxon>
        <taxon>Thermodesulfobacteriota</taxon>
        <taxon>Desulfobacteria</taxon>
        <taxon>Desulfobacterales</taxon>
        <taxon>Desulfosalsimonadaceae</taxon>
        <taxon>Desulfosalsimonas</taxon>
    </lineage>
</organism>
<accession>A0A7W0HK99</accession>
<sequence length="424" mass="48136">MTSPSERNQKLSITPEKQGALEYIKISYPLRYGRYGEIRTPAHIFEFQPNGEIRTIAGRTGGWLTSAEWLKRTAGNDWQYFSAGGYAGALNYTGEYYVPCLPYQTNALFGTDAFERQEVVETFSAWHRLRRDLQQLDTTRLAEKQSAFVQRILEMNPQTLEHRGRRLHEIIGGPVTVLPPDCRHVEYDVIPVAISKGCLYNCRFCRVKSGRGFSVHPQQAVEAQLYELAQFYGANRINYNSIFLGQHDALHAGADPILFAARRAWDILEIGQSAMKDPRLFLFGSVDSMLAADPRLFAAVNELPFYTYINIGLESGDTATLSTLGKPLNAEKVTAAFDRMIEINQQYDRVEVTANFVIGADLPESHLPSILELTRSRLAHFYPKGAVYLSPLEHIGDKNRLLTRFNELKTRCRLPAYIYLIQRL</sequence>
<proteinExistence type="predicted"/>
<dbReference type="GO" id="GO:0046872">
    <property type="term" value="F:metal ion binding"/>
    <property type="evidence" value="ECO:0007669"/>
    <property type="project" value="UniProtKB-KW"/>
</dbReference>
<evidence type="ECO:0000313" key="8">
    <source>
        <dbReference type="Proteomes" id="UP000525298"/>
    </source>
</evidence>
<dbReference type="SUPFAM" id="SSF102114">
    <property type="entry name" value="Radical SAM enzymes"/>
    <property type="match status" value="1"/>
</dbReference>
<keyword evidence="5" id="KW-0411">Iron-sulfur</keyword>
<dbReference type="GO" id="GO:0005829">
    <property type="term" value="C:cytosol"/>
    <property type="evidence" value="ECO:0007669"/>
    <property type="project" value="TreeGrafter"/>
</dbReference>
<dbReference type="Pfam" id="PF04055">
    <property type="entry name" value="Radical_SAM"/>
    <property type="match status" value="1"/>
</dbReference>
<keyword evidence="3" id="KW-0479">Metal-binding</keyword>
<evidence type="ECO:0000256" key="4">
    <source>
        <dbReference type="ARBA" id="ARBA00023004"/>
    </source>
</evidence>
<keyword evidence="4" id="KW-0408">Iron</keyword>
<dbReference type="GO" id="GO:0003824">
    <property type="term" value="F:catalytic activity"/>
    <property type="evidence" value="ECO:0007669"/>
    <property type="project" value="InterPro"/>
</dbReference>
<dbReference type="InterPro" id="IPR023404">
    <property type="entry name" value="rSAM_horseshoe"/>
</dbReference>
<dbReference type="InterPro" id="IPR006638">
    <property type="entry name" value="Elp3/MiaA/NifB-like_rSAM"/>
</dbReference>